<evidence type="ECO:0000259" key="5">
    <source>
        <dbReference type="Pfam" id="PF10433"/>
    </source>
</evidence>
<dbReference type="Pfam" id="PF23726">
    <property type="entry name" value="Beta-prop_RSE1_2nd"/>
    <property type="match status" value="1"/>
</dbReference>
<dbReference type="GO" id="GO:0005634">
    <property type="term" value="C:nucleus"/>
    <property type="evidence" value="ECO:0007669"/>
    <property type="project" value="UniProtKB-SubCell"/>
</dbReference>
<evidence type="ECO:0000259" key="4">
    <source>
        <dbReference type="Pfam" id="PF03178"/>
    </source>
</evidence>
<dbReference type="Proteomes" id="UP001153365">
    <property type="component" value="Unassembled WGS sequence"/>
</dbReference>
<evidence type="ECO:0000256" key="2">
    <source>
        <dbReference type="ARBA" id="ARBA00023242"/>
    </source>
</evidence>
<feature type="region of interest" description="Disordered" evidence="3">
    <location>
        <begin position="1090"/>
        <end position="1116"/>
    </location>
</feature>
<keyword evidence="8" id="KW-1185">Reference proteome</keyword>
<feature type="compositionally biased region" description="Polar residues" evidence="3">
    <location>
        <begin position="163"/>
        <end position="174"/>
    </location>
</feature>
<feature type="compositionally biased region" description="Basic and acidic residues" evidence="3">
    <location>
        <begin position="175"/>
        <end position="185"/>
    </location>
</feature>
<evidence type="ECO:0000313" key="7">
    <source>
        <dbReference type="EMBL" id="CAH7666894.1"/>
    </source>
</evidence>
<dbReference type="InterPro" id="IPR058543">
    <property type="entry name" value="Beta-prop_RSE1/DDB1/CPSF1_2nd"/>
</dbReference>
<evidence type="ECO:0000256" key="3">
    <source>
        <dbReference type="SAM" id="MobiDB-lite"/>
    </source>
</evidence>
<dbReference type="Pfam" id="PF03178">
    <property type="entry name" value="CPSF_A"/>
    <property type="match status" value="1"/>
</dbReference>
<name>A0AAV0AJ66_PHAPC</name>
<reference evidence="7" key="1">
    <citation type="submission" date="2022-06" db="EMBL/GenBank/DDBJ databases">
        <authorList>
            <consortium name="SYNGENTA / RWTH Aachen University"/>
        </authorList>
    </citation>
    <scope>NUCLEOTIDE SEQUENCE</scope>
</reference>
<evidence type="ECO:0000259" key="6">
    <source>
        <dbReference type="Pfam" id="PF23726"/>
    </source>
</evidence>
<feature type="domain" description="RSE1/DDB1/CPSF1 C-terminal" evidence="4">
    <location>
        <begin position="862"/>
        <end position="1221"/>
    </location>
</feature>
<keyword evidence="2" id="KW-0539">Nucleus</keyword>
<dbReference type="InterPro" id="IPR004871">
    <property type="entry name" value="RSE1/DDB1/CPSF1_C"/>
</dbReference>
<sequence length="1232" mass="136604">MLYLAHALLPTSTRHALKCDFITPSEDSLIIGKHSAIQVYHIRPEGLKLLYDYTILGVIEYLQSYKKPTNSTATIIVLTSELDVFTLRFCPESEKVITTAHISLKQIGTRPADHLQKIVVDHHRRCVAIHALNGILHIVPLEKGFQPKPESLSTPGPSKHKNLSISKPDSTNFPNHHEPPVSSIDCRDRADEGELYDAFQLRLNEVNVHALEFAALSENLPPILLIVYSDQHGDRVLKSRHINFQAENCEEEYGLSFRCDDPSTGLIIPIINHSTQSCNSSRGGGTILVGEESAELAKFPDPVKKIGVNNRKGKTKLTSAENSVSSPKRLLDHNREALIGPEVNLPLGSYVCFCRVDDHPDCWLLGDLYGNLLVLNIQRSKYGKPVALRYEEVGKVSSPEALVYLSNGYVFLASHYGDSQLLKVFSTFFNVDSEKAPSPPEVITSFTNLAPISDFCVVEDHTSSESHLVTCSGAYRDGSLRIIKHGIPILESGFIKVDSVQKIWALKSSSIVSDGEEHDDFLILSFFEHTRFLSFLSDKSSSVKEVENFMGFRVDRPTIVTANMVENCSGSLRHAVQVTPEEVIAGMKVVWRPDRDQRISAAAVGSAIVAISTGLAISLLFLKDEEFHQDGKIDLPQKVSSLALDPDQRLIAAGQWVTNNVHIYSIETKTLISQVVTGSEFLVNSLLMTVFDPEERGECRLLIGFGDGKIMNMAVDSCGRFDNLSSDKRMISLGTRPIEFVPISSDSKEQKVWVNTDRPSLISKCKENGRHSYHAVASSNSSIISSCEMNSRQFKRSVVLAQKDGIRISKIDESKNMQIVKVELGCEQPRRIAHSVSMRAYGVICVRVDLDQTSGVLHRIGSVKIFDDTSFELLYDFKLLSVEQGSCIAVMKLDSDQLEHFVIGTGLMRRNSPEANSGRILAIRDQNAEKIGSGKNVKRAFKLTRMSKVSEPVLALGALPDGKFVASANAFVDLYGTKDDDDDVGIDGAGAEKKSKKENEKVFNHIDSWGGGFYSQSVVTDGTKILVGDLYRSISLLELDSKLSVLSVKARDYTAAAVRPVGKISDGEFIGADSEFNVFTVMSNSVETEIRSSEEKKPLSGKMQIDGEDEDENEGDEFKLVEEEKPTKIIYRDRNLYRVKAFHLGENINQFKPGSLNPRFMEESLPARTSMIFVTSTGGIGIIATLKEEDNDRCKTIRRLARLELQMNKSLSSIGNLNHQKSVFFFSNEIVI</sequence>
<feature type="compositionally biased region" description="Acidic residues" evidence="3">
    <location>
        <begin position="1106"/>
        <end position="1115"/>
    </location>
</feature>
<dbReference type="PANTHER" id="PTHR10644">
    <property type="entry name" value="DNA REPAIR/RNA PROCESSING CPSF FAMILY"/>
    <property type="match status" value="1"/>
</dbReference>
<dbReference type="Gene3D" id="2.130.10.10">
    <property type="entry name" value="YVTN repeat-like/Quinoprotein amine dehydrogenase"/>
    <property type="match status" value="3"/>
</dbReference>
<dbReference type="InterPro" id="IPR018846">
    <property type="entry name" value="Beta-prop_RSE1/DDB1/CPSF1_1st"/>
</dbReference>
<dbReference type="EMBL" id="CALTRL010000174">
    <property type="protein sequence ID" value="CAH7666894.1"/>
    <property type="molecule type" value="Genomic_DNA"/>
</dbReference>
<evidence type="ECO:0000313" key="8">
    <source>
        <dbReference type="Proteomes" id="UP001153365"/>
    </source>
</evidence>
<organism evidence="7 8">
    <name type="scientific">Phakopsora pachyrhizi</name>
    <name type="common">Asian soybean rust disease fungus</name>
    <dbReference type="NCBI Taxonomy" id="170000"/>
    <lineage>
        <taxon>Eukaryota</taxon>
        <taxon>Fungi</taxon>
        <taxon>Dikarya</taxon>
        <taxon>Basidiomycota</taxon>
        <taxon>Pucciniomycotina</taxon>
        <taxon>Pucciniomycetes</taxon>
        <taxon>Pucciniales</taxon>
        <taxon>Phakopsoraceae</taxon>
        <taxon>Phakopsora</taxon>
    </lineage>
</organism>
<dbReference type="GO" id="GO:0003676">
    <property type="term" value="F:nucleic acid binding"/>
    <property type="evidence" value="ECO:0007669"/>
    <property type="project" value="InterPro"/>
</dbReference>
<dbReference type="InterPro" id="IPR050358">
    <property type="entry name" value="RSE1/DDB1/CFT1"/>
</dbReference>
<comment type="subcellular location">
    <subcellularLocation>
        <location evidence="1">Nucleus</location>
    </subcellularLocation>
</comment>
<comment type="caution">
    <text evidence="7">The sequence shown here is derived from an EMBL/GenBank/DDBJ whole genome shotgun (WGS) entry which is preliminary data.</text>
</comment>
<dbReference type="SUPFAM" id="SSF50978">
    <property type="entry name" value="WD40 repeat-like"/>
    <property type="match status" value="2"/>
</dbReference>
<dbReference type="AlphaFoldDB" id="A0AAV0AJ66"/>
<protein>
    <submittedName>
        <fullName evidence="7">Mono-functional DNA-alkylating methyl methanesulfonate N-term-domain-containing protein</fullName>
    </submittedName>
</protein>
<accession>A0AAV0AJ66</accession>
<feature type="domain" description="RSE1/DDB1/CPSF1 first beta-propeller" evidence="5">
    <location>
        <begin position="13"/>
        <end position="446"/>
    </location>
</feature>
<gene>
    <name evidence="7" type="ORF">PPACK8108_LOCUS1260</name>
</gene>
<feature type="region of interest" description="Disordered" evidence="3">
    <location>
        <begin position="147"/>
        <end position="185"/>
    </location>
</feature>
<proteinExistence type="predicted"/>
<dbReference type="InterPro" id="IPR036322">
    <property type="entry name" value="WD40_repeat_dom_sf"/>
</dbReference>
<dbReference type="InterPro" id="IPR015943">
    <property type="entry name" value="WD40/YVTN_repeat-like_dom_sf"/>
</dbReference>
<dbReference type="Pfam" id="PF10433">
    <property type="entry name" value="Beta-prop_RSE1_1st"/>
    <property type="match status" value="1"/>
</dbReference>
<evidence type="ECO:0000256" key="1">
    <source>
        <dbReference type="ARBA" id="ARBA00004123"/>
    </source>
</evidence>
<feature type="domain" description="RSE1/DDB1/CPSF1 second beta-propeller" evidence="6">
    <location>
        <begin position="493"/>
        <end position="811"/>
    </location>
</feature>